<evidence type="ECO:0000313" key="2">
    <source>
        <dbReference type="Proteomes" id="UP000063965"/>
    </source>
</evidence>
<accession>A0ABN4HQE6</accession>
<proteinExistence type="predicted"/>
<evidence type="ECO:0000313" key="1">
    <source>
        <dbReference type="EMBL" id="AKQ33952.1"/>
    </source>
</evidence>
<dbReference type="SUPFAM" id="SSF54427">
    <property type="entry name" value="NTF2-like"/>
    <property type="match status" value="1"/>
</dbReference>
<organism evidence="1 2">
    <name type="scientific">Candidatus Coxiella mudrowiae</name>
    <dbReference type="NCBI Taxonomy" id="2054173"/>
    <lineage>
        <taxon>Bacteria</taxon>
        <taxon>Pseudomonadati</taxon>
        <taxon>Pseudomonadota</taxon>
        <taxon>Gammaproteobacteria</taxon>
        <taxon>Legionellales</taxon>
        <taxon>Coxiellaceae</taxon>
        <taxon>Coxiella</taxon>
    </lineage>
</organism>
<protein>
    <submittedName>
        <fullName evidence="1">Uncharacterized protein</fullName>
    </submittedName>
</protein>
<reference evidence="1 2" key="1">
    <citation type="journal article" date="2015" name="Genome Biol. Evol.">
        <title>Distinctive Genome Reduction Rates Revealed by Genomic Analyses of Two Coxiella-Like Endosymbionts in Ticks.</title>
        <authorList>
            <person name="Gottlieb Y."/>
            <person name="Lalzar I."/>
            <person name="Klasson L."/>
        </authorList>
    </citation>
    <scope>NUCLEOTIDE SEQUENCE [LARGE SCALE GENOMIC DNA]</scope>
    <source>
        <strain evidence="1 2">CRt</strain>
    </source>
</reference>
<dbReference type="Proteomes" id="UP000063965">
    <property type="component" value="Chromosome"/>
</dbReference>
<dbReference type="RefSeq" id="WP_048875627.1">
    <property type="nucleotide sequence ID" value="NZ_CP011126.1"/>
</dbReference>
<dbReference type="InterPro" id="IPR032710">
    <property type="entry name" value="NTF2-like_dom_sf"/>
</dbReference>
<dbReference type="Gene3D" id="3.10.450.50">
    <property type="match status" value="1"/>
</dbReference>
<keyword evidence="2" id="KW-1185">Reference proteome</keyword>
<gene>
    <name evidence="1" type="ORF">CleRT_14230</name>
</gene>
<sequence length="88" mass="10442">MTATQPWNQGNLEQYLKIYHNSPDTLYITHSLVHGYSQIRENLIHRFPNSKAMGKLTLFPYRIDWLSQDYVLVVGRYYLKQTSGNIFF</sequence>
<name>A0ABN4HQE6_9COXI</name>
<dbReference type="EMBL" id="CP011126">
    <property type="protein sequence ID" value="AKQ33952.1"/>
    <property type="molecule type" value="Genomic_DNA"/>
</dbReference>